<dbReference type="KEGG" id="pseg:D3H65_23660"/>
<feature type="compositionally biased region" description="Low complexity" evidence="1">
    <location>
        <begin position="18"/>
        <end position="34"/>
    </location>
</feature>
<proteinExistence type="predicted"/>
<dbReference type="Gene3D" id="3.60.15.10">
    <property type="entry name" value="Ribonuclease Z/Hydroxyacylglutathione hydrolase-like"/>
    <property type="match status" value="1"/>
</dbReference>
<evidence type="ECO:0000256" key="1">
    <source>
        <dbReference type="SAM" id="MobiDB-lite"/>
    </source>
</evidence>
<gene>
    <name evidence="2" type="ORF">D3H65_23660</name>
</gene>
<dbReference type="SUPFAM" id="SSF56281">
    <property type="entry name" value="Metallo-hydrolase/oxidoreductase"/>
    <property type="match status" value="1"/>
</dbReference>
<dbReference type="InterPro" id="IPR052159">
    <property type="entry name" value="Competence_DNA_uptake"/>
</dbReference>
<dbReference type="EMBL" id="CP032157">
    <property type="protein sequence ID" value="AXY76807.1"/>
    <property type="molecule type" value="Genomic_DNA"/>
</dbReference>
<evidence type="ECO:0000313" key="3">
    <source>
        <dbReference type="Proteomes" id="UP000263900"/>
    </source>
</evidence>
<feature type="region of interest" description="Disordered" evidence="1">
    <location>
        <begin position="1"/>
        <end position="54"/>
    </location>
</feature>
<sequence length="591" mass="66158">MAAVKKTTRKAAPKKAASKGVKQAASSASASKATGKVDKKPVKKAAPAATAPVTGGATAKADSVSVRMYAHGFGDCFLLTFLSKEKPVYRMLIDCGMLTGDTDRLRQVIDHIKTDCGGRLDLVVQTHEHKDHISGFNLRDKNKNLLWDAIKVDRVWLAWTENTGSNGDDLAIQLKQKQDKKKKALAKALQLYNSSIQQAEHRTMMNKEYQGSDYYAAQQRYATALQQILGFFDISAEDVAGLAANGAELGLTMKDAMGYFINRSRTNGNPDISFWNPGEQADAKTTGLPGINFYFLGPPKDYDKLRVMEDSEHIEMYLTEMGLSDNFFVALTSEEDEESNEALSPFHKRYRWQGPMKGEQEDPEGVWNLYYNKDHDWRSIENDWLHNAGALALNLDSYTNNTSLVIAIELEDSDKVLLFPADAQIGNWLSWTEAVDDKNPEPRLKWQVMKKGQQKTITAEELLKRTVFYKVGHHASHNATARKHGLELMTSEDLVAMIPVDEAVAKKQGKKGWKMPAEDLYKRLQEKTKSRIIRLDKGSILANGAKDLPEGAKPNKQQLDDFNSCVSESDILITTEEGIKRPLFWEYLVKG</sequence>
<evidence type="ECO:0000313" key="2">
    <source>
        <dbReference type="EMBL" id="AXY76807.1"/>
    </source>
</evidence>
<dbReference type="Proteomes" id="UP000263900">
    <property type="component" value="Chromosome"/>
</dbReference>
<feature type="compositionally biased region" description="Low complexity" evidence="1">
    <location>
        <begin position="44"/>
        <end position="54"/>
    </location>
</feature>
<accession>A0A3B7MSH3</accession>
<feature type="compositionally biased region" description="Basic residues" evidence="1">
    <location>
        <begin position="1"/>
        <end position="17"/>
    </location>
</feature>
<dbReference type="AlphaFoldDB" id="A0A3B7MSH3"/>
<dbReference type="RefSeq" id="WP_119052684.1">
    <property type="nucleotide sequence ID" value="NZ_CP032157.1"/>
</dbReference>
<name>A0A3B7MSH3_9BACT</name>
<organism evidence="2 3">
    <name type="scientific">Paraflavitalea soli</name>
    <dbReference type="NCBI Taxonomy" id="2315862"/>
    <lineage>
        <taxon>Bacteria</taxon>
        <taxon>Pseudomonadati</taxon>
        <taxon>Bacteroidota</taxon>
        <taxon>Chitinophagia</taxon>
        <taxon>Chitinophagales</taxon>
        <taxon>Chitinophagaceae</taxon>
        <taxon>Paraflavitalea</taxon>
    </lineage>
</organism>
<keyword evidence="3" id="KW-1185">Reference proteome</keyword>
<protein>
    <submittedName>
        <fullName evidence="2">Uncharacterized protein</fullName>
    </submittedName>
</protein>
<reference evidence="2 3" key="1">
    <citation type="submission" date="2018-09" db="EMBL/GenBank/DDBJ databases">
        <title>Genome sequencing of strain 6GH32-13.</title>
        <authorList>
            <person name="Weon H.-Y."/>
            <person name="Heo J."/>
            <person name="Kwon S.-W."/>
        </authorList>
    </citation>
    <scope>NUCLEOTIDE SEQUENCE [LARGE SCALE GENOMIC DNA]</scope>
    <source>
        <strain evidence="2 3">5GH32-13</strain>
    </source>
</reference>
<dbReference type="PANTHER" id="PTHR30619">
    <property type="entry name" value="DNA INTERNALIZATION/COMPETENCE PROTEIN COMEC/REC2"/>
    <property type="match status" value="1"/>
</dbReference>
<dbReference type="PANTHER" id="PTHR30619:SF1">
    <property type="entry name" value="RECOMBINATION PROTEIN 2"/>
    <property type="match status" value="1"/>
</dbReference>
<dbReference type="InterPro" id="IPR036866">
    <property type="entry name" value="RibonucZ/Hydroxyglut_hydro"/>
</dbReference>
<dbReference type="OrthoDB" id="418728at2"/>